<dbReference type="Proteomes" id="UP000827872">
    <property type="component" value="Linkage Group LG02"/>
</dbReference>
<keyword evidence="2" id="KW-1185">Reference proteome</keyword>
<reference evidence="1" key="1">
    <citation type="submission" date="2021-08" db="EMBL/GenBank/DDBJ databases">
        <title>The first chromosome-level gecko genome reveals the dynamic sex chromosomes of Neotropical dwarf geckos (Sphaerodactylidae: Sphaerodactylus).</title>
        <authorList>
            <person name="Pinto B.J."/>
            <person name="Keating S.E."/>
            <person name="Gamble T."/>
        </authorList>
    </citation>
    <scope>NUCLEOTIDE SEQUENCE</scope>
    <source>
        <strain evidence="1">TG3544</strain>
    </source>
</reference>
<accession>A0ACB8G5I2</accession>
<name>A0ACB8G5I2_9SAUR</name>
<organism evidence="1 2">
    <name type="scientific">Sphaerodactylus townsendi</name>
    <dbReference type="NCBI Taxonomy" id="933632"/>
    <lineage>
        <taxon>Eukaryota</taxon>
        <taxon>Metazoa</taxon>
        <taxon>Chordata</taxon>
        <taxon>Craniata</taxon>
        <taxon>Vertebrata</taxon>
        <taxon>Euteleostomi</taxon>
        <taxon>Lepidosauria</taxon>
        <taxon>Squamata</taxon>
        <taxon>Bifurcata</taxon>
        <taxon>Gekkota</taxon>
        <taxon>Sphaerodactylidae</taxon>
        <taxon>Sphaerodactylus</taxon>
    </lineage>
</organism>
<evidence type="ECO:0000313" key="2">
    <source>
        <dbReference type="Proteomes" id="UP000827872"/>
    </source>
</evidence>
<protein>
    <submittedName>
        <fullName evidence="1">Latent-transforming growth factor beta-binding protein 2</fullName>
    </submittedName>
</protein>
<comment type="caution">
    <text evidence="1">The sequence shown here is derived from an EMBL/GenBank/DDBJ whole genome shotgun (WGS) entry which is preliminary data.</text>
</comment>
<dbReference type="EMBL" id="CM037615">
    <property type="protein sequence ID" value="KAH8014650.1"/>
    <property type="molecule type" value="Genomic_DNA"/>
</dbReference>
<proteinExistence type="predicted"/>
<sequence>MGVHSLTQSRSGSLVPSQQHTGPSRTVRRYPAVSNGQLTSNALPSGNGFDHNSVGPRTAYQEPSPSLWGANLTEKIRKIKIVFTPTICKQTCQNGRCYNSCEKGDTTTLYSQGGHDHDPKSGFRIYFCQIPCLNGGRCVGRDECWCPSNSTGKFCHLPAIKPERKQVGRSSNSLTSSSIKHSMYTLPLSNQLASMHPSLVNVHINHPPEAVVQIHQVARVKSDSDQSEENSVETVLISQLPTNPQYTDNTTTSNNIAAEINQQQRPQGLVGKCYLETVHGKNVI</sequence>
<evidence type="ECO:0000313" key="1">
    <source>
        <dbReference type="EMBL" id="KAH8014650.1"/>
    </source>
</evidence>
<gene>
    <name evidence="1" type="primary">LTBP2</name>
    <name evidence="1" type="ORF">K3G42_030813</name>
</gene>